<dbReference type="Pfam" id="PF13489">
    <property type="entry name" value="Methyltransf_23"/>
    <property type="match status" value="1"/>
</dbReference>
<accession>A0A5C1QMY4</accession>
<proteinExistence type="predicted"/>
<reference evidence="1 2" key="1">
    <citation type="submission" date="2019-02" db="EMBL/GenBank/DDBJ databases">
        <title>Complete Genome Sequence and Methylome Analysis of free living Spirochaetas.</title>
        <authorList>
            <person name="Fomenkov A."/>
            <person name="Dubinina G."/>
            <person name="Leshcheva N."/>
            <person name="Mikheeva N."/>
            <person name="Grabovich M."/>
            <person name="Vincze T."/>
            <person name="Roberts R.J."/>
        </authorList>
    </citation>
    <scope>NUCLEOTIDE SEQUENCE [LARGE SCALE GENOMIC DNA]</scope>
    <source>
        <strain evidence="1 2">K2</strain>
    </source>
</reference>
<dbReference type="InterPro" id="IPR029063">
    <property type="entry name" value="SAM-dependent_MTases_sf"/>
</dbReference>
<evidence type="ECO:0000313" key="1">
    <source>
        <dbReference type="EMBL" id="QEN07914.1"/>
    </source>
</evidence>
<keyword evidence="1" id="KW-0489">Methyltransferase</keyword>
<keyword evidence="2" id="KW-1185">Reference proteome</keyword>
<dbReference type="KEGG" id="ock:EXM22_07895"/>
<dbReference type="EMBL" id="CP036150">
    <property type="protein sequence ID" value="QEN07914.1"/>
    <property type="molecule type" value="Genomic_DNA"/>
</dbReference>
<dbReference type="SUPFAM" id="SSF53335">
    <property type="entry name" value="S-adenosyl-L-methionine-dependent methyltransferases"/>
    <property type="match status" value="1"/>
</dbReference>
<dbReference type="AlphaFoldDB" id="A0A5C1QMY4"/>
<sequence>MSYKTFSKTPDIGESRVMIDCPCCGGSQFKIHWKADQGIWHRCLSCSLILQNPQPVIEDILERYDSEYFEYETENEDGFLNLMLMGLHDVGFSEWDSLDSEDKSFLDIGCATGRLGAFLNDSGWNAQGVEVCREAAAYGNKHYNIEIFPGTLNEACFPDEHFRFVHSSHVIEHVNRPDLFLNEIFRILKPGGLYYCATPNCSGFQAKLFAHKWRSAIADHLCLFSKKTLRLSAESQGFRVLKTKTWGGLGEGYAPAFLKKAADKLVKPLGWGDVMMMVLQKPSDGDS</sequence>
<evidence type="ECO:0000313" key="2">
    <source>
        <dbReference type="Proteomes" id="UP000324209"/>
    </source>
</evidence>
<dbReference type="OrthoDB" id="9810247at2"/>
<dbReference type="CDD" id="cd02440">
    <property type="entry name" value="AdoMet_MTases"/>
    <property type="match status" value="1"/>
</dbReference>
<protein>
    <submittedName>
        <fullName evidence="1">Class I SAM-dependent methyltransferase</fullName>
    </submittedName>
</protein>
<dbReference type="Gene3D" id="3.40.50.150">
    <property type="entry name" value="Vaccinia Virus protein VP39"/>
    <property type="match status" value="1"/>
</dbReference>
<dbReference type="Proteomes" id="UP000324209">
    <property type="component" value="Chromosome"/>
</dbReference>
<dbReference type="RefSeq" id="WP_149485994.1">
    <property type="nucleotide sequence ID" value="NZ_CP036150.1"/>
</dbReference>
<dbReference type="GO" id="GO:0032259">
    <property type="term" value="P:methylation"/>
    <property type="evidence" value="ECO:0007669"/>
    <property type="project" value="UniProtKB-KW"/>
</dbReference>
<keyword evidence="1" id="KW-0808">Transferase</keyword>
<name>A0A5C1QMY4_9SPIO</name>
<gene>
    <name evidence="1" type="ORF">EXM22_07895</name>
</gene>
<dbReference type="GO" id="GO:0008168">
    <property type="term" value="F:methyltransferase activity"/>
    <property type="evidence" value="ECO:0007669"/>
    <property type="project" value="UniProtKB-KW"/>
</dbReference>
<organism evidence="1 2">
    <name type="scientific">Oceanispirochaeta crateris</name>
    <dbReference type="NCBI Taxonomy" id="2518645"/>
    <lineage>
        <taxon>Bacteria</taxon>
        <taxon>Pseudomonadati</taxon>
        <taxon>Spirochaetota</taxon>
        <taxon>Spirochaetia</taxon>
        <taxon>Spirochaetales</taxon>
        <taxon>Spirochaetaceae</taxon>
        <taxon>Oceanispirochaeta</taxon>
    </lineage>
</organism>
<dbReference type="PANTHER" id="PTHR43861">
    <property type="entry name" value="TRANS-ACONITATE 2-METHYLTRANSFERASE-RELATED"/>
    <property type="match status" value="1"/>
</dbReference>